<dbReference type="HAMAP" id="MF_01659">
    <property type="entry name" value="MenD"/>
    <property type="match status" value="1"/>
</dbReference>
<proteinExistence type="inferred from homology"/>
<dbReference type="GO" id="GO:0009234">
    <property type="term" value="P:menaquinone biosynthetic process"/>
    <property type="evidence" value="ECO:0007669"/>
    <property type="project" value="UniProtKB-UniRule"/>
</dbReference>
<keyword evidence="6 7" id="KW-0464">Manganese</keyword>
<dbReference type="GO" id="GO:0030976">
    <property type="term" value="F:thiamine pyrophosphate binding"/>
    <property type="evidence" value="ECO:0007669"/>
    <property type="project" value="UniProtKB-UniRule"/>
</dbReference>
<feature type="domain" description="Thiamine pyrophosphate enzyme N-terminal TPP-binding" evidence="9">
    <location>
        <begin position="11"/>
        <end position="128"/>
    </location>
</feature>
<comment type="pathway">
    <text evidence="7">Quinol/quinone metabolism; menaquinone biosynthesis.</text>
</comment>
<evidence type="ECO:0000256" key="5">
    <source>
        <dbReference type="ARBA" id="ARBA00023052"/>
    </source>
</evidence>
<comment type="catalytic activity">
    <reaction evidence="7">
        <text>isochorismate + 2-oxoglutarate + H(+) = 5-enolpyruvoyl-6-hydroxy-2-succinyl-cyclohex-3-ene-1-carboxylate + CO2</text>
        <dbReference type="Rhea" id="RHEA:25593"/>
        <dbReference type="ChEBI" id="CHEBI:15378"/>
        <dbReference type="ChEBI" id="CHEBI:16526"/>
        <dbReference type="ChEBI" id="CHEBI:16810"/>
        <dbReference type="ChEBI" id="CHEBI:29780"/>
        <dbReference type="ChEBI" id="CHEBI:58818"/>
        <dbReference type="EC" id="2.2.1.9"/>
    </reaction>
</comment>
<accession>A0A291BAD5</accession>
<dbReference type="KEGG" id="elux:BTN50_1473"/>
<dbReference type="UniPathway" id="UPA00079"/>
<dbReference type="SUPFAM" id="SSF52518">
    <property type="entry name" value="Thiamin diphosphate-binding fold (THDP-binding)"/>
    <property type="match status" value="2"/>
</dbReference>
<dbReference type="AlphaFoldDB" id="A0A291BAD5"/>
<dbReference type="NCBIfam" id="TIGR00173">
    <property type="entry name" value="menD"/>
    <property type="match status" value="1"/>
</dbReference>
<keyword evidence="12" id="KW-1185">Reference proteome</keyword>
<dbReference type="EC" id="2.2.1.9" evidence="7"/>
<evidence type="ECO:0000256" key="6">
    <source>
        <dbReference type="ARBA" id="ARBA00023211"/>
    </source>
</evidence>
<keyword evidence="3 7" id="KW-0479">Metal-binding</keyword>
<dbReference type="Pfam" id="PF16582">
    <property type="entry name" value="TPP_enzyme_M_2"/>
    <property type="match status" value="1"/>
</dbReference>
<keyword evidence="1 7" id="KW-0474">Menaquinone biosynthesis</keyword>
<dbReference type="OrthoDB" id="9791859at2"/>
<evidence type="ECO:0000259" key="9">
    <source>
        <dbReference type="Pfam" id="PF02776"/>
    </source>
</evidence>
<feature type="domain" description="Thiamine pyrophosphate enzyme TPP-binding" evidence="8">
    <location>
        <begin position="445"/>
        <end position="530"/>
    </location>
</feature>
<dbReference type="Pfam" id="PF02776">
    <property type="entry name" value="TPP_enzyme_N"/>
    <property type="match status" value="1"/>
</dbReference>
<dbReference type="InterPro" id="IPR011766">
    <property type="entry name" value="TPP_enzyme_TPP-bd"/>
</dbReference>
<dbReference type="InterPro" id="IPR029061">
    <property type="entry name" value="THDP-binding"/>
</dbReference>
<dbReference type="Gene3D" id="3.40.50.1220">
    <property type="entry name" value="TPP-binding domain"/>
    <property type="match status" value="1"/>
</dbReference>
<dbReference type="PANTHER" id="PTHR42916">
    <property type="entry name" value="2-SUCCINYL-5-ENOLPYRUVYL-6-HYDROXY-3-CYCLOHEXENE-1-CARBOXYLATE SYNTHASE"/>
    <property type="match status" value="1"/>
</dbReference>
<comment type="similarity">
    <text evidence="7">Belongs to the TPP enzyme family. MenD subfamily.</text>
</comment>
<gene>
    <name evidence="7" type="primary">menD</name>
    <name evidence="11" type="ORF">BTN50_1473</name>
</gene>
<dbReference type="RefSeq" id="WP_096619439.1">
    <property type="nucleotide sequence ID" value="NZ_CP020660.1"/>
</dbReference>
<evidence type="ECO:0000256" key="3">
    <source>
        <dbReference type="ARBA" id="ARBA00022723"/>
    </source>
</evidence>
<dbReference type="InterPro" id="IPR032264">
    <property type="entry name" value="MenD_middle"/>
</dbReference>
<sequence length="583" mass="64422">MKQSTLNRIWAKLMLMSLQRAGITDICIAPGSRSTPLTLEAEILRKSDDFSLRLHTHFDERGLGFLALGLAKASDKPIAVIVTSGTAVANLLSSVTESHLTREKLILLTADRPTELIQCGANQAISQLNIFGEHVDFSCNLPSPSELISPAWLLSTLDEKLYAQAQAGGSFHINCPFPEPLYGELDIANSYLLPVTAWLESNVRYLTFVKTETKNLWLNTSSIIMHWQNVQCKKGIIITGRLSRKERRVIQVLSKKLGWPLLCDPQSGMGSDFAGFDVWMQNQACFNLLCQTAVIVQFGSRLVSKRLGQFMAKFKGDYWLVDNHPGRLDPRHLQAFRIIGKLDCIAEQLIINTDDIIRPTSDVTNWCRALASASKRYQTMIQEKLEMSASISELAMATDFTNWIDTCSDLFIGNSLVIRLLDMCACLPDINVYANRGASGIDGLIATTSGIQRANQRSMVCLLGDISALYDLNSFALLSQNSHPLVIIVVNNNGGGIFDMLPVPQESKDALYRMPHGFEFLHAAAMFGLGYSRPITLEEGRRICLEGQKKPGTLLMEICVPAGESGEQLKTLFSDVASATLIN</sequence>
<feature type="domain" description="Menaquinone biosynthesis protein MenD middle" evidence="10">
    <location>
        <begin position="190"/>
        <end position="412"/>
    </location>
</feature>
<evidence type="ECO:0000256" key="7">
    <source>
        <dbReference type="HAMAP-Rule" id="MF_01659"/>
    </source>
</evidence>
<dbReference type="Proteomes" id="UP000218160">
    <property type="component" value="Chromosome 1"/>
</dbReference>
<dbReference type="CDD" id="cd02009">
    <property type="entry name" value="TPP_SHCHC_synthase"/>
    <property type="match status" value="1"/>
</dbReference>
<dbReference type="UniPathway" id="UPA01057">
    <property type="reaction ID" value="UER00164"/>
</dbReference>
<evidence type="ECO:0000256" key="2">
    <source>
        <dbReference type="ARBA" id="ARBA00022679"/>
    </source>
</evidence>
<reference evidence="12" key="1">
    <citation type="submission" date="2017-04" db="EMBL/GenBank/DDBJ databases">
        <title>Genome evolution of the luminous symbionts of deep sea anglerfish.</title>
        <authorList>
            <person name="Hendry T.A."/>
        </authorList>
    </citation>
    <scope>NUCLEOTIDE SEQUENCE [LARGE SCALE GENOMIC DNA]</scope>
</reference>
<dbReference type="GO" id="GO:0070204">
    <property type="term" value="F:2-succinyl-5-enolpyruvyl-6-hydroxy-3-cyclohexene-1-carboxylic-acid synthase activity"/>
    <property type="evidence" value="ECO:0007669"/>
    <property type="project" value="UniProtKB-UniRule"/>
</dbReference>
<dbReference type="Gene3D" id="3.40.50.970">
    <property type="match status" value="2"/>
</dbReference>
<evidence type="ECO:0000259" key="10">
    <source>
        <dbReference type="Pfam" id="PF16582"/>
    </source>
</evidence>
<dbReference type="InterPro" id="IPR029035">
    <property type="entry name" value="DHS-like_NAD/FAD-binding_dom"/>
</dbReference>
<protein>
    <recommendedName>
        <fullName evidence="7">2-succinyl-5-enolpyruvyl-6-hydroxy-3-cyclohexene-1-carboxylate synthase</fullName>
        <shortName evidence="7">SEPHCHC synthase</shortName>
        <ecNumber evidence="7">2.2.1.9</ecNumber>
    </recommendedName>
    <alternativeName>
        <fullName evidence="7">Menaquinone biosynthesis protein MenD</fullName>
    </alternativeName>
</protein>
<dbReference type="PIRSF" id="PIRSF004983">
    <property type="entry name" value="MenD"/>
    <property type="match status" value="1"/>
</dbReference>
<dbReference type="InterPro" id="IPR004433">
    <property type="entry name" value="MenaQ_synth_MenD"/>
</dbReference>
<evidence type="ECO:0000259" key="8">
    <source>
        <dbReference type="Pfam" id="PF02775"/>
    </source>
</evidence>
<dbReference type="Pfam" id="PF02775">
    <property type="entry name" value="TPP_enzyme_C"/>
    <property type="match status" value="1"/>
</dbReference>
<organism evidence="11 12">
    <name type="scientific">Candidatus Enterovibrio altilux</name>
    <dbReference type="NCBI Taxonomy" id="1927128"/>
    <lineage>
        <taxon>Bacteria</taxon>
        <taxon>Pseudomonadati</taxon>
        <taxon>Pseudomonadota</taxon>
        <taxon>Gammaproteobacteria</taxon>
        <taxon>Vibrionales</taxon>
        <taxon>Vibrionaceae</taxon>
        <taxon>Enterovibrio</taxon>
    </lineage>
</organism>
<comment type="subunit">
    <text evidence="7">Homodimer.</text>
</comment>
<dbReference type="SUPFAM" id="SSF52467">
    <property type="entry name" value="DHS-like NAD/FAD-binding domain"/>
    <property type="match status" value="1"/>
</dbReference>
<evidence type="ECO:0000313" key="12">
    <source>
        <dbReference type="Proteomes" id="UP000218160"/>
    </source>
</evidence>
<comment type="function">
    <text evidence="7">Catalyzes the thiamine diphosphate-dependent decarboxylation of 2-oxoglutarate and the subsequent addition of the resulting succinic semialdehyde-thiamine pyrophosphate anion to isochorismate to yield 2-succinyl-5-enolpyruvyl-6-hydroxy-3-cyclohexene-1-carboxylate (SEPHCHC).</text>
</comment>
<name>A0A291BAD5_9GAMM</name>
<dbReference type="CDD" id="cd07037">
    <property type="entry name" value="TPP_PYR_MenD"/>
    <property type="match status" value="1"/>
</dbReference>
<dbReference type="EMBL" id="CP020660">
    <property type="protein sequence ID" value="ATF09947.1"/>
    <property type="molecule type" value="Genomic_DNA"/>
</dbReference>
<comment type="cofactor">
    <cofactor evidence="7">
        <name>thiamine diphosphate</name>
        <dbReference type="ChEBI" id="CHEBI:58937"/>
    </cofactor>
    <text evidence="7">Binds 1 thiamine pyrophosphate per subunit.</text>
</comment>
<keyword evidence="5 7" id="KW-0786">Thiamine pyrophosphate</keyword>
<comment type="cofactor">
    <cofactor evidence="7">
        <name>Mg(2+)</name>
        <dbReference type="ChEBI" id="CHEBI:18420"/>
    </cofactor>
    <cofactor evidence="7">
        <name>Mn(2+)</name>
        <dbReference type="ChEBI" id="CHEBI:29035"/>
    </cofactor>
</comment>
<comment type="pathway">
    <text evidence="7">Quinol/quinone metabolism; 1,4-dihydroxy-2-naphthoate biosynthesis; 1,4-dihydroxy-2-naphthoate from chorismate: step 2/7.</text>
</comment>
<dbReference type="GO" id="GO:0030145">
    <property type="term" value="F:manganese ion binding"/>
    <property type="evidence" value="ECO:0007669"/>
    <property type="project" value="UniProtKB-UniRule"/>
</dbReference>
<dbReference type="PANTHER" id="PTHR42916:SF1">
    <property type="entry name" value="PROTEIN PHYLLO, CHLOROPLASTIC"/>
    <property type="match status" value="1"/>
</dbReference>
<evidence type="ECO:0000256" key="4">
    <source>
        <dbReference type="ARBA" id="ARBA00022842"/>
    </source>
</evidence>
<keyword evidence="2 7" id="KW-0808">Transferase</keyword>
<evidence type="ECO:0000256" key="1">
    <source>
        <dbReference type="ARBA" id="ARBA00022428"/>
    </source>
</evidence>
<keyword evidence="4 7" id="KW-0460">Magnesium</keyword>
<evidence type="ECO:0000313" key="11">
    <source>
        <dbReference type="EMBL" id="ATF09947.1"/>
    </source>
</evidence>
<dbReference type="InterPro" id="IPR012001">
    <property type="entry name" value="Thiamin_PyroP_enz_TPP-bd_dom"/>
</dbReference>
<dbReference type="GO" id="GO:0000287">
    <property type="term" value="F:magnesium ion binding"/>
    <property type="evidence" value="ECO:0007669"/>
    <property type="project" value="UniProtKB-UniRule"/>
</dbReference>